<dbReference type="STRING" id="7266.A0A3B0KWS3"/>
<keyword evidence="1" id="KW-0472">Membrane</keyword>
<accession>A0A3B0KWS3</accession>
<organism evidence="2 3">
    <name type="scientific">Drosophila guanche</name>
    <name type="common">Fruit fly</name>
    <dbReference type="NCBI Taxonomy" id="7266"/>
    <lineage>
        <taxon>Eukaryota</taxon>
        <taxon>Metazoa</taxon>
        <taxon>Ecdysozoa</taxon>
        <taxon>Arthropoda</taxon>
        <taxon>Hexapoda</taxon>
        <taxon>Insecta</taxon>
        <taxon>Pterygota</taxon>
        <taxon>Neoptera</taxon>
        <taxon>Endopterygota</taxon>
        <taxon>Diptera</taxon>
        <taxon>Brachycera</taxon>
        <taxon>Muscomorpha</taxon>
        <taxon>Ephydroidea</taxon>
        <taxon>Drosophilidae</taxon>
        <taxon>Drosophila</taxon>
        <taxon>Sophophora</taxon>
    </lineage>
</organism>
<keyword evidence="1" id="KW-0812">Transmembrane</keyword>
<feature type="non-terminal residue" evidence="2">
    <location>
        <position position="165"/>
    </location>
</feature>
<protein>
    <submittedName>
        <fullName evidence="2">Uncharacterized protein</fullName>
    </submittedName>
</protein>
<reference evidence="3" key="1">
    <citation type="submission" date="2018-01" db="EMBL/GenBank/DDBJ databases">
        <authorList>
            <person name="Alioto T."/>
            <person name="Alioto T."/>
        </authorList>
    </citation>
    <scope>NUCLEOTIDE SEQUENCE [LARGE SCALE GENOMIC DNA]</scope>
</reference>
<dbReference type="EMBL" id="OUUW01000033">
    <property type="protein sequence ID" value="SPP89821.1"/>
    <property type="molecule type" value="Genomic_DNA"/>
</dbReference>
<keyword evidence="1" id="KW-1133">Transmembrane helix</keyword>
<feature type="transmembrane region" description="Helical" evidence="1">
    <location>
        <begin position="105"/>
        <end position="126"/>
    </location>
</feature>
<feature type="non-terminal residue" evidence="2">
    <location>
        <position position="1"/>
    </location>
</feature>
<dbReference type="AlphaFoldDB" id="A0A3B0KWS3"/>
<evidence type="ECO:0000256" key="1">
    <source>
        <dbReference type="SAM" id="Phobius"/>
    </source>
</evidence>
<feature type="transmembrane region" description="Helical" evidence="1">
    <location>
        <begin position="146"/>
        <end position="163"/>
    </location>
</feature>
<gene>
    <name evidence="2" type="ORF">DGUA_6G020422</name>
</gene>
<feature type="transmembrane region" description="Helical" evidence="1">
    <location>
        <begin position="44"/>
        <end position="66"/>
    </location>
</feature>
<dbReference type="Proteomes" id="UP000268350">
    <property type="component" value="Unassembled WGS sequence"/>
</dbReference>
<sequence length="165" mass="18587">LVVLPPGHHGQYLAVSLAACLHYDRVGACAVRYPRLLGHHPPPAVMVFMAVSLAGGFVCRLLLVCLDLGLFRSLLVCAFETCWAHTRGSLLPNRAIRHNRTKIKAFWVCYWINVIALSMPSIFFNIDHLIVAQTTRLLHFVYPLEFGWIYTGFTLVYYVMGGLDL</sequence>
<name>A0A3B0KWS3_DROGU</name>
<proteinExistence type="predicted"/>
<evidence type="ECO:0000313" key="3">
    <source>
        <dbReference type="Proteomes" id="UP000268350"/>
    </source>
</evidence>
<evidence type="ECO:0000313" key="2">
    <source>
        <dbReference type="EMBL" id="SPP89821.1"/>
    </source>
</evidence>
<keyword evidence="3" id="KW-1185">Reference proteome</keyword>